<keyword evidence="20" id="KW-1185">Reference proteome</keyword>
<protein>
    <recommendedName>
        <fullName evidence="17">Transmembrane protein 230</fullName>
    </recommendedName>
</protein>
<evidence type="ECO:0000256" key="18">
    <source>
        <dbReference type="SAM" id="Phobius"/>
    </source>
</evidence>
<dbReference type="GO" id="GO:0005776">
    <property type="term" value="C:autophagosome"/>
    <property type="evidence" value="ECO:0007669"/>
    <property type="project" value="UniProtKB-SubCell"/>
</dbReference>
<dbReference type="GO" id="GO:0005794">
    <property type="term" value="C:Golgi apparatus"/>
    <property type="evidence" value="ECO:0007669"/>
    <property type="project" value="UniProtKB-SubCell"/>
</dbReference>
<keyword evidence="13" id="KW-0333">Golgi apparatus</keyword>
<organism evidence="19 20">
    <name type="scientific">Ridgeia piscesae</name>
    <name type="common">Tubeworm</name>
    <dbReference type="NCBI Taxonomy" id="27915"/>
    <lineage>
        <taxon>Eukaryota</taxon>
        <taxon>Metazoa</taxon>
        <taxon>Spiralia</taxon>
        <taxon>Lophotrochozoa</taxon>
        <taxon>Annelida</taxon>
        <taxon>Polychaeta</taxon>
        <taxon>Sedentaria</taxon>
        <taxon>Canalipalpata</taxon>
        <taxon>Sabellida</taxon>
        <taxon>Siboglinidae</taxon>
        <taxon>Ridgeia</taxon>
    </lineage>
</organism>
<dbReference type="InterPro" id="IPR008590">
    <property type="entry name" value="TMEM_230/134"/>
</dbReference>
<dbReference type="GO" id="GO:0016020">
    <property type="term" value="C:membrane"/>
    <property type="evidence" value="ECO:0007669"/>
    <property type="project" value="UniProtKB-SubCell"/>
</dbReference>
<evidence type="ECO:0000256" key="6">
    <source>
        <dbReference type="ARBA" id="ARBA00004601"/>
    </source>
</evidence>
<keyword evidence="10" id="KW-0967">Endosome</keyword>
<evidence type="ECO:0000256" key="12">
    <source>
        <dbReference type="ARBA" id="ARBA00023018"/>
    </source>
</evidence>
<evidence type="ECO:0000256" key="8">
    <source>
        <dbReference type="ARBA" id="ARBA00007743"/>
    </source>
</evidence>
<evidence type="ECO:0000256" key="3">
    <source>
        <dbReference type="ARBA" id="ARBA00004234"/>
    </source>
</evidence>
<comment type="function">
    <text evidence="16">Involved in trafficking and recycling of synaptic vesicles.</text>
</comment>
<keyword evidence="11 18" id="KW-1133">Transmembrane helix</keyword>
<evidence type="ECO:0000256" key="16">
    <source>
        <dbReference type="ARBA" id="ARBA00024003"/>
    </source>
</evidence>
<evidence type="ECO:0000256" key="17">
    <source>
        <dbReference type="ARBA" id="ARBA00024088"/>
    </source>
</evidence>
<evidence type="ECO:0000256" key="10">
    <source>
        <dbReference type="ARBA" id="ARBA00022753"/>
    </source>
</evidence>
<evidence type="ECO:0000256" key="7">
    <source>
        <dbReference type="ARBA" id="ARBA00004603"/>
    </source>
</evidence>
<comment type="similarity">
    <text evidence="8">Belongs to the TMEM134/TMEM230 family.</text>
</comment>
<keyword evidence="15" id="KW-0968">Cytoplasmic vesicle</keyword>
<reference evidence="19" key="1">
    <citation type="journal article" date="2023" name="Mol. Biol. Evol.">
        <title>Third-Generation Sequencing Reveals the Adaptive Role of the Epigenome in Three Deep-Sea Polychaetes.</title>
        <authorList>
            <person name="Perez M."/>
            <person name="Aroh O."/>
            <person name="Sun Y."/>
            <person name="Lan Y."/>
            <person name="Juniper S.K."/>
            <person name="Young C.R."/>
            <person name="Angers B."/>
            <person name="Qian P.Y."/>
        </authorList>
    </citation>
    <scope>NUCLEOTIDE SEQUENCE</scope>
    <source>
        <strain evidence="19">R07B-5</strain>
    </source>
</reference>
<name>A0AAD9NL19_RIDPI</name>
<evidence type="ECO:0000256" key="14">
    <source>
        <dbReference type="ARBA" id="ARBA00023136"/>
    </source>
</evidence>
<dbReference type="GO" id="GO:0008021">
    <property type="term" value="C:synaptic vesicle"/>
    <property type="evidence" value="ECO:0007669"/>
    <property type="project" value="UniProtKB-SubCell"/>
</dbReference>
<keyword evidence="12" id="KW-0770">Synapse</keyword>
<comment type="subcellular location">
    <subcellularLocation>
        <location evidence="5">Cytoplasmic vesicle</location>
        <location evidence="5">Autophagosome</location>
    </subcellularLocation>
    <subcellularLocation>
        <location evidence="3">Cytoplasmic vesicle</location>
        <location evidence="3">Secretory vesicle</location>
        <location evidence="3">Synaptic vesicle</location>
    </subcellularLocation>
    <subcellularLocation>
        <location evidence="4">Early endosome</location>
    </subcellularLocation>
    <subcellularLocation>
        <location evidence="6">Golgi apparatus</location>
        <location evidence="6">trans-Golgi network</location>
    </subcellularLocation>
    <subcellularLocation>
        <location evidence="7">Late endosome</location>
    </subcellularLocation>
    <subcellularLocation>
        <location evidence="1">Membrane</location>
        <topology evidence="1">Multi-pass membrane protein</topology>
    </subcellularLocation>
    <subcellularLocation>
        <location evidence="2">Recycling endosome</location>
    </subcellularLocation>
</comment>
<evidence type="ECO:0000256" key="4">
    <source>
        <dbReference type="ARBA" id="ARBA00004412"/>
    </source>
</evidence>
<evidence type="ECO:0000256" key="15">
    <source>
        <dbReference type="ARBA" id="ARBA00023329"/>
    </source>
</evidence>
<evidence type="ECO:0000256" key="2">
    <source>
        <dbReference type="ARBA" id="ARBA00004172"/>
    </source>
</evidence>
<feature type="transmembrane region" description="Helical" evidence="18">
    <location>
        <begin position="71"/>
        <end position="93"/>
    </location>
</feature>
<dbReference type="GO" id="GO:0005770">
    <property type="term" value="C:late endosome"/>
    <property type="evidence" value="ECO:0007669"/>
    <property type="project" value="UniProtKB-SubCell"/>
</dbReference>
<evidence type="ECO:0000313" key="20">
    <source>
        <dbReference type="Proteomes" id="UP001209878"/>
    </source>
</evidence>
<feature type="transmembrane region" description="Helical" evidence="18">
    <location>
        <begin position="32"/>
        <end position="59"/>
    </location>
</feature>
<dbReference type="Pfam" id="PF05915">
    <property type="entry name" value="TMEM_230_134"/>
    <property type="match status" value="1"/>
</dbReference>
<dbReference type="EMBL" id="JAODUO010000841">
    <property type="protein sequence ID" value="KAK2173950.1"/>
    <property type="molecule type" value="Genomic_DNA"/>
</dbReference>
<evidence type="ECO:0000256" key="11">
    <source>
        <dbReference type="ARBA" id="ARBA00022989"/>
    </source>
</evidence>
<comment type="caution">
    <text evidence="19">The sequence shown here is derived from an EMBL/GenBank/DDBJ whole genome shotgun (WGS) entry which is preliminary data.</text>
</comment>
<dbReference type="GO" id="GO:0005769">
    <property type="term" value="C:early endosome"/>
    <property type="evidence" value="ECO:0007669"/>
    <property type="project" value="UniProtKB-SubCell"/>
</dbReference>
<dbReference type="GO" id="GO:0055037">
    <property type="term" value="C:recycling endosome"/>
    <property type="evidence" value="ECO:0007669"/>
    <property type="project" value="UniProtKB-SubCell"/>
</dbReference>
<evidence type="ECO:0000256" key="9">
    <source>
        <dbReference type="ARBA" id="ARBA00022692"/>
    </source>
</evidence>
<sequence length="108" mass="12240">MAKDATKYHRMARADDGFTDLQFRKPPPVVPYKAICLAVTLFLGGSLLIVIGSLLLTGYIDSKYSDRTWPVLILGVLMFIPGSYHVHLAYYAWKGYDGYNFEDIPEFD</sequence>
<evidence type="ECO:0000256" key="1">
    <source>
        <dbReference type="ARBA" id="ARBA00004141"/>
    </source>
</evidence>
<evidence type="ECO:0000313" key="19">
    <source>
        <dbReference type="EMBL" id="KAK2173950.1"/>
    </source>
</evidence>
<gene>
    <name evidence="19" type="ORF">NP493_839g01026</name>
</gene>
<evidence type="ECO:0000256" key="13">
    <source>
        <dbReference type="ARBA" id="ARBA00023034"/>
    </source>
</evidence>
<dbReference type="PANTHER" id="PTHR15664:SF6">
    <property type="entry name" value="TRANSMEMBRANE PROTEIN 230"/>
    <property type="match status" value="1"/>
</dbReference>
<keyword evidence="14 18" id="KW-0472">Membrane</keyword>
<dbReference type="InterPro" id="IPR044234">
    <property type="entry name" value="TMEM230"/>
</dbReference>
<evidence type="ECO:0000256" key="5">
    <source>
        <dbReference type="ARBA" id="ARBA00004419"/>
    </source>
</evidence>
<dbReference type="PANTHER" id="PTHR15664">
    <property type="entry name" value="C20ORF30 PROTEIN"/>
    <property type="match status" value="1"/>
</dbReference>
<dbReference type="Proteomes" id="UP001209878">
    <property type="component" value="Unassembled WGS sequence"/>
</dbReference>
<keyword evidence="9 18" id="KW-0812">Transmembrane</keyword>
<proteinExistence type="inferred from homology"/>
<accession>A0AAD9NL19</accession>
<dbReference type="AlphaFoldDB" id="A0AAD9NL19"/>